<evidence type="ECO:0000313" key="1">
    <source>
        <dbReference type="Proteomes" id="UP000887577"/>
    </source>
</evidence>
<accession>A0A914ZBD8</accession>
<protein>
    <submittedName>
        <fullName evidence="2">Gag protein</fullName>
    </submittedName>
</protein>
<dbReference type="Proteomes" id="UP000887577">
    <property type="component" value="Unplaced"/>
</dbReference>
<keyword evidence="1" id="KW-1185">Reference proteome</keyword>
<organism evidence="1 2">
    <name type="scientific">Panagrolaimus superbus</name>
    <dbReference type="NCBI Taxonomy" id="310955"/>
    <lineage>
        <taxon>Eukaryota</taxon>
        <taxon>Metazoa</taxon>
        <taxon>Ecdysozoa</taxon>
        <taxon>Nematoda</taxon>
        <taxon>Chromadorea</taxon>
        <taxon>Rhabditida</taxon>
        <taxon>Tylenchina</taxon>
        <taxon>Panagrolaimomorpha</taxon>
        <taxon>Panagrolaimoidea</taxon>
        <taxon>Panagrolaimidae</taxon>
        <taxon>Panagrolaimus</taxon>
    </lineage>
</organism>
<reference evidence="2" key="1">
    <citation type="submission" date="2022-11" db="UniProtKB">
        <authorList>
            <consortium name="WormBaseParasite"/>
        </authorList>
    </citation>
    <scope>IDENTIFICATION</scope>
</reference>
<name>A0A914ZBD8_9BILA</name>
<dbReference type="WBParaSite" id="PSU_v2.g9971.t1">
    <property type="protein sequence ID" value="PSU_v2.g9971.t1"/>
    <property type="gene ID" value="PSU_v2.g9971"/>
</dbReference>
<proteinExistence type="predicted"/>
<evidence type="ECO:0000313" key="2">
    <source>
        <dbReference type="WBParaSite" id="PSU_v2.g9971.t1"/>
    </source>
</evidence>
<sequence length="104" mass="11160">MAPTTTTPAVSPTAIDPQVLATAIAAALQHLNATQPNQSNISRQLPNIPTFTYDPAKPNGAALWFQQLDSLFRLQTITDPEKCALATNALDSSTFEKVAHDRSV</sequence>
<dbReference type="AlphaFoldDB" id="A0A914ZBD8"/>